<comment type="caution">
    <text evidence="1">The sequence shown here is derived from an EMBL/GenBank/DDBJ whole genome shotgun (WGS) entry which is preliminary data.</text>
</comment>
<organism evidence="1 2">
    <name type="scientific">Bugula neritina</name>
    <name type="common">Brown bryozoan</name>
    <name type="synonym">Sertularia neritina</name>
    <dbReference type="NCBI Taxonomy" id="10212"/>
    <lineage>
        <taxon>Eukaryota</taxon>
        <taxon>Metazoa</taxon>
        <taxon>Spiralia</taxon>
        <taxon>Lophotrochozoa</taxon>
        <taxon>Bryozoa</taxon>
        <taxon>Gymnolaemata</taxon>
        <taxon>Cheilostomatida</taxon>
        <taxon>Flustrina</taxon>
        <taxon>Buguloidea</taxon>
        <taxon>Bugulidae</taxon>
        <taxon>Bugula</taxon>
    </lineage>
</organism>
<dbReference type="AlphaFoldDB" id="A0A7J7K6X7"/>
<proteinExistence type="predicted"/>
<accession>A0A7J7K6X7</accession>
<dbReference type="EMBL" id="VXIV02001197">
    <property type="protein sequence ID" value="KAF6033945.1"/>
    <property type="molecule type" value="Genomic_DNA"/>
</dbReference>
<reference evidence="1" key="1">
    <citation type="submission" date="2020-06" db="EMBL/GenBank/DDBJ databases">
        <title>Draft genome of Bugula neritina, a colonial animal packing powerful symbionts and potential medicines.</title>
        <authorList>
            <person name="Rayko M."/>
        </authorList>
    </citation>
    <scope>NUCLEOTIDE SEQUENCE [LARGE SCALE GENOMIC DNA]</scope>
    <source>
        <strain evidence="1">Kwan_BN1</strain>
    </source>
</reference>
<dbReference type="Proteomes" id="UP000593567">
    <property type="component" value="Unassembled WGS sequence"/>
</dbReference>
<name>A0A7J7K6X7_BUGNE</name>
<keyword evidence="2" id="KW-1185">Reference proteome</keyword>
<evidence type="ECO:0000313" key="2">
    <source>
        <dbReference type="Proteomes" id="UP000593567"/>
    </source>
</evidence>
<evidence type="ECO:0000313" key="1">
    <source>
        <dbReference type="EMBL" id="KAF6033945.1"/>
    </source>
</evidence>
<sequence length="85" mass="9541">MKESTFTLSPKIGQADLQVKVTGIKNKARQVDRVNVQVKPKGCGEDQLKIFQSHIKTLLENEGLAVSEMKNEQWGLFVKALKEKS</sequence>
<protein>
    <submittedName>
        <fullName evidence="1">Uncharacterized protein</fullName>
    </submittedName>
</protein>
<gene>
    <name evidence="1" type="ORF">EB796_007748</name>
</gene>